<dbReference type="Pfam" id="PF00437">
    <property type="entry name" value="T2SSE"/>
    <property type="match status" value="1"/>
</dbReference>
<geneLocation type="plasmid" evidence="5 6">
    <name>unnamed1</name>
</geneLocation>
<evidence type="ECO:0000256" key="2">
    <source>
        <dbReference type="ARBA" id="ARBA00022741"/>
    </source>
</evidence>
<evidence type="ECO:0000259" key="4">
    <source>
        <dbReference type="Pfam" id="PF00437"/>
    </source>
</evidence>
<sequence>MTFKLMRPEVSDIHQIEFTDIYLGSEASWLSGVPMTSDPIPVPESCSEQMKRLRTQCDEIRNGRDVEDFNVQFEGVSYRASIMQALRENVYVLRRAPAEIPPLESLGIPSVYIRTLMQKGLRGLVVVAGAFGQGKTTTASALLAARIAKFGGVAVCIEDPPELPLEGRRGEGVIYQRQVERGGFAHECRQVARWSPSAIFVGEVRDKETAAEALRASINGRLVICTIHSYDAATAIDRIYSLAGGNDDVASLMSNGIVAVLHQQLIGEPKRPLIEFLSLQGDEAVGARNLIRMKRFEQLGNEIQIQRTRSLMSHNRQQETA</sequence>
<dbReference type="Proteomes" id="UP001479520">
    <property type="component" value="Plasmid unnamed1"/>
</dbReference>
<evidence type="ECO:0000313" key="6">
    <source>
        <dbReference type="Proteomes" id="UP001479520"/>
    </source>
</evidence>
<accession>A0ABZ2XNL8</accession>
<evidence type="ECO:0000313" key="5">
    <source>
        <dbReference type="EMBL" id="WZJ23477.1"/>
    </source>
</evidence>
<gene>
    <name evidence="5" type="ORF">AADV58_17115</name>
</gene>
<protein>
    <submittedName>
        <fullName evidence="5">ATPase, T2SS/T4P/T4SS family</fullName>
    </submittedName>
</protein>
<evidence type="ECO:0000256" key="1">
    <source>
        <dbReference type="ARBA" id="ARBA00006611"/>
    </source>
</evidence>
<keyword evidence="3" id="KW-0067">ATP-binding</keyword>
<comment type="similarity">
    <text evidence="1">Belongs to the GSP E family.</text>
</comment>
<name>A0ABZ2XNL8_9RHOO</name>
<dbReference type="EMBL" id="CP151407">
    <property type="protein sequence ID" value="WZJ23477.1"/>
    <property type="molecule type" value="Genomic_DNA"/>
</dbReference>
<dbReference type="SUPFAM" id="SSF52540">
    <property type="entry name" value="P-loop containing nucleoside triphosphate hydrolases"/>
    <property type="match status" value="1"/>
</dbReference>
<dbReference type="PANTHER" id="PTHR30258:SF2">
    <property type="entry name" value="COMG OPERON PROTEIN 1"/>
    <property type="match status" value="1"/>
</dbReference>
<dbReference type="Gene3D" id="3.40.50.300">
    <property type="entry name" value="P-loop containing nucleotide triphosphate hydrolases"/>
    <property type="match status" value="1"/>
</dbReference>
<dbReference type="RefSeq" id="WP_341744789.1">
    <property type="nucleotide sequence ID" value="NZ_CP151407.1"/>
</dbReference>
<keyword evidence="5" id="KW-0614">Plasmid</keyword>
<keyword evidence="2" id="KW-0547">Nucleotide-binding</keyword>
<feature type="domain" description="Bacterial type II secretion system protein E" evidence="4">
    <location>
        <begin position="120"/>
        <end position="267"/>
    </location>
</feature>
<keyword evidence="6" id="KW-1185">Reference proteome</keyword>
<reference evidence="5 6" key="1">
    <citation type="submission" date="2024-04" db="EMBL/GenBank/DDBJ databases">
        <title>Dissimilatory iodate-reducing microorganisms contribute to the enrichment of iodine in groundwater.</title>
        <authorList>
            <person name="Jiang Z."/>
        </authorList>
    </citation>
    <scope>NUCLEOTIDE SEQUENCE [LARGE SCALE GENOMIC DNA]</scope>
    <source>
        <strain evidence="5 6">NCP973</strain>
        <plasmid evidence="5 6">unnamed1</plasmid>
    </source>
</reference>
<organism evidence="5 6">
    <name type="scientific">Azonexus hydrophilus</name>
    <dbReference type="NCBI Taxonomy" id="418702"/>
    <lineage>
        <taxon>Bacteria</taxon>
        <taxon>Pseudomonadati</taxon>
        <taxon>Pseudomonadota</taxon>
        <taxon>Betaproteobacteria</taxon>
        <taxon>Rhodocyclales</taxon>
        <taxon>Azonexaceae</taxon>
        <taxon>Azonexus</taxon>
    </lineage>
</organism>
<dbReference type="InterPro" id="IPR001482">
    <property type="entry name" value="T2SS/T4SS_dom"/>
</dbReference>
<dbReference type="InterPro" id="IPR027417">
    <property type="entry name" value="P-loop_NTPase"/>
</dbReference>
<proteinExistence type="inferred from homology"/>
<evidence type="ECO:0000256" key="3">
    <source>
        <dbReference type="ARBA" id="ARBA00022840"/>
    </source>
</evidence>
<dbReference type="PANTHER" id="PTHR30258">
    <property type="entry name" value="TYPE II SECRETION SYSTEM PROTEIN GSPE-RELATED"/>
    <property type="match status" value="1"/>
</dbReference>